<accession>A0A8B6BXQ9</accession>
<sequence length="143" mass="16642">MESDGQPLQFNPSEDENESLHVPQKRNFRRIRSISSSDFDDFDDSDTDIPVHSYAKTSYKFIPRQSLLVGQSKRTTYRLRARQEHVLIVLAGREDDSNERSRAMWSYWPSIKKWKLLSELTEEVQTENHGPASSSYGLSNILY</sequence>
<reference evidence="2" key="1">
    <citation type="submission" date="2018-11" db="EMBL/GenBank/DDBJ databases">
        <authorList>
            <person name="Alioto T."/>
            <person name="Alioto T."/>
        </authorList>
    </citation>
    <scope>NUCLEOTIDE SEQUENCE</scope>
</reference>
<dbReference type="AlphaFoldDB" id="A0A8B6BXQ9"/>
<keyword evidence="3" id="KW-1185">Reference proteome</keyword>
<name>A0A8B6BXQ9_MYTGA</name>
<protein>
    <submittedName>
        <fullName evidence="2">Uncharacterized protein</fullName>
    </submittedName>
</protein>
<evidence type="ECO:0000256" key="1">
    <source>
        <dbReference type="SAM" id="MobiDB-lite"/>
    </source>
</evidence>
<evidence type="ECO:0000313" key="3">
    <source>
        <dbReference type="Proteomes" id="UP000596742"/>
    </source>
</evidence>
<organism evidence="2 3">
    <name type="scientific">Mytilus galloprovincialis</name>
    <name type="common">Mediterranean mussel</name>
    <dbReference type="NCBI Taxonomy" id="29158"/>
    <lineage>
        <taxon>Eukaryota</taxon>
        <taxon>Metazoa</taxon>
        <taxon>Spiralia</taxon>
        <taxon>Lophotrochozoa</taxon>
        <taxon>Mollusca</taxon>
        <taxon>Bivalvia</taxon>
        <taxon>Autobranchia</taxon>
        <taxon>Pteriomorphia</taxon>
        <taxon>Mytilida</taxon>
        <taxon>Mytiloidea</taxon>
        <taxon>Mytilidae</taxon>
        <taxon>Mytilinae</taxon>
        <taxon>Mytilus</taxon>
    </lineage>
</organism>
<dbReference type="Proteomes" id="UP000596742">
    <property type="component" value="Unassembled WGS sequence"/>
</dbReference>
<comment type="caution">
    <text evidence="2">The sequence shown here is derived from an EMBL/GenBank/DDBJ whole genome shotgun (WGS) entry which is preliminary data.</text>
</comment>
<dbReference type="EMBL" id="UYJE01000771">
    <property type="protein sequence ID" value="VDH96307.1"/>
    <property type="molecule type" value="Genomic_DNA"/>
</dbReference>
<feature type="region of interest" description="Disordered" evidence="1">
    <location>
        <begin position="1"/>
        <end position="24"/>
    </location>
</feature>
<proteinExistence type="predicted"/>
<gene>
    <name evidence="2" type="ORF">MGAL_10B033072</name>
</gene>
<feature type="compositionally biased region" description="Polar residues" evidence="1">
    <location>
        <begin position="1"/>
        <end position="12"/>
    </location>
</feature>
<evidence type="ECO:0000313" key="2">
    <source>
        <dbReference type="EMBL" id="VDH96307.1"/>
    </source>
</evidence>